<feature type="compositionally biased region" description="Polar residues" evidence="1">
    <location>
        <begin position="198"/>
        <end position="222"/>
    </location>
</feature>
<accession>A0A3S0RNX8</accession>
<evidence type="ECO:0000313" key="3">
    <source>
        <dbReference type="EMBL" id="RUL59320.1"/>
    </source>
</evidence>
<feature type="region of interest" description="Disordered" evidence="1">
    <location>
        <begin position="170"/>
        <end position="222"/>
    </location>
</feature>
<feature type="region of interest" description="Disordered" evidence="1">
    <location>
        <begin position="38"/>
        <end position="125"/>
    </location>
</feature>
<gene>
    <name evidence="3" type="ORF">EHV08_05810</name>
</gene>
<dbReference type="RefSeq" id="WP_126678479.1">
    <property type="nucleotide sequence ID" value="NZ_RYYU01000001.1"/>
</dbReference>
<feature type="compositionally biased region" description="Basic and acidic residues" evidence="1">
    <location>
        <begin position="73"/>
        <end position="87"/>
    </location>
</feature>
<evidence type="ECO:0000256" key="1">
    <source>
        <dbReference type="SAM" id="MobiDB-lite"/>
    </source>
</evidence>
<protein>
    <submittedName>
        <fullName evidence="3">Uncharacterized protein</fullName>
    </submittedName>
</protein>
<sequence length="335" mass="36656">MEIRCIKCRYKYDINICDNQQEVTVICPRCGAIQTTIQSPDTPEVAPTYSENQSRVTDVHTPSPDNIPPTSIPEDHLKYIPSDEPKPQNKPNVVPPQSPLTVQNKPEEPVRKSPTPPTPPKKKSSCGKMFALGCLVVAVLAVLTIAIISFAGKSLFNTISSSYNDEQEHVEETKNNITIQPTDEASSIGNSDYKDEAQQNADNTHTANGSVTDTGDEGNSNTTVKEREILTEEQKQKAEKDVAKAGGNYNCKGTMANDDITLTLNVTSGGFVTGKLVYKSSDITLEISGDKYGDEFFLNATNDKELIKINLKREGKDLKGTATKELQKVPISVTY</sequence>
<dbReference type="EMBL" id="RYYU01000001">
    <property type="protein sequence ID" value="RUL59320.1"/>
    <property type="molecule type" value="Genomic_DNA"/>
</dbReference>
<dbReference type="OrthoDB" id="1066331at2"/>
<feature type="compositionally biased region" description="Polar residues" evidence="1">
    <location>
        <begin position="175"/>
        <end position="190"/>
    </location>
</feature>
<name>A0A3S0RNX8_9BACT</name>
<organism evidence="3 4">
    <name type="scientific">Prevotella koreensis</name>
    <dbReference type="NCBI Taxonomy" id="2490854"/>
    <lineage>
        <taxon>Bacteria</taxon>
        <taxon>Pseudomonadati</taxon>
        <taxon>Bacteroidota</taxon>
        <taxon>Bacteroidia</taxon>
        <taxon>Bacteroidales</taxon>
        <taxon>Prevotellaceae</taxon>
        <taxon>Prevotella</taxon>
    </lineage>
</organism>
<evidence type="ECO:0000256" key="2">
    <source>
        <dbReference type="SAM" id="Phobius"/>
    </source>
</evidence>
<keyword evidence="4" id="KW-1185">Reference proteome</keyword>
<keyword evidence="2" id="KW-1133">Transmembrane helix</keyword>
<comment type="caution">
    <text evidence="3">The sequence shown here is derived from an EMBL/GenBank/DDBJ whole genome shotgun (WGS) entry which is preliminary data.</text>
</comment>
<evidence type="ECO:0000313" key="4">
    <source>
        <dbReference type="Proteomes" id="UP000278983"/>
    </source>
</evidence>
<keyword evidence="2" id="KW-0472">Membrane</keyword>
<dbReference type="Proteomes" id="UP000278983">
    <property type="component" value="Unassembled WGS sequence"/>
</dbReference>
<dbReference type="AlphaFoldDB" id="A0A3S0RNX8"/>
<feature type="transmembrane region" description="Helical" evidence="2">
    <location>
        <begin position="130"/>
        <end position="152"/>
    </location>
</feature>
<keyword evidence="2" id="KW-0812">Transmembrane</keyword>
<reference evidence="3 4" key="1">
    <citation type="submission" date="2018-12" db="EMBL/GenBank/DDBJ databases">
        <title>Genome sequencing of Prevotella sp. KCOM 3155 (= JS262).</title>
        <authorList>
            <person name="Kook J.-K."/>
            <person name="Park S.-N."/>
            <person name="Lim Y.K."/>
        </authorList>
    </citation>
    <scope>NUCLEOTIDE SEQUENCE [LARGE SCALE GENOMIC DNA]</scope>
    <source>
        <strain evidence="3 4">KCOM 3155</strain>
    </source>
</reference>
<proteinExistence type="predicted"/>